<dbReference type="Proteomes" id="UP001151760">
    <property type="component" value="Unassembled WGS sequence"/>
</dbReference>
<comment type="caution">
    <text evidence="1">The sequence shown here is derived from an EMBL/GenBank/DDBJ whole genome shotgun (WGS) entry which is preliminary data.</text>
</comment>
<accession>A0ABQ5HML9</accession>
<sequence length="129" mass="14648">MRKIVSCQEKYEYVGKKLQKANQDGSRIHGVDQIVLLRALRLLEKLQQGTLSDQDFGKIMGNLLSSREVLQGMSSDQETEKGTSDKIWEGHIDFESDPWPYISATAKSRPSDHLTIHEDLCTLFLVLGR</sequence>
<keyword evidence="2" id="KW-1185">Reference proteome</keyword>
<proteinExistence type="predicted"/>
<dbReference type="EMBL" id="BQNB010019750">
    <property type="protein sequence ID" value="GJT88664.1"/>
    <property type="molecule type" value="Genomic_DNA"/>
</dbReference>
<evidence type="ECO:0000313" key="2">
    <source>
        <dbReference type="Proteomes" id="UP001151760"/>
    </source>
</evidence>
<organism evidence="1 2">
    <name type="scientific">Tanacetum coccineum</name>
    <dbReference type="NCBI Taxonomy" id="301880"/>
    <lineage>
        <taxon>Eukaryota</taxon>
        <taxon>Viridiplantae</taxon>
        <taxon>Streptophyta</taxon>
        <taxon>Embryophyta</taxon>
        <taxon>Tracheophyta</taxon>
        <taxon>Spermatophyta</taxon>
        <taxon>Magnoliopsida</taxon>
        <taxon>eudicotyledons</taxon>
        <taxon>Gunneridae</taxon>
        <taxon>Pentapetalae</taxon>
        <taxon>asterids</taxon>
        <taxon>campanulids</taxon>
        <taxon>Asterales</taxon>
        <taxon>Asteraceae</taxon>
        <taxon>Asteroideae</taxon>
        <taxon>Anthemideae</taxon>
        <taxon>Anthemidinae</taxon>
        <taxon>Tanacetum</taxon>
    </lineage>
</organism>
<reference evidence="1" key="2">
    <citation type="submission" date="2022-01" db="EMBL/GenBank/DDBJ databases">
        <authorList>
            <person name="Yamashiro T."/>
            <person name="Shiraishi A."/>
            <person name="Satake H."/>
            <person name="Nakayama K."/>
        </authorList>
    </citation>
    <scope>NUCLEOTIDE SEQUENCE</scope>
</reference>
<reference evidence="1" key="1">
    <citation type="journal article" date="2022" name="Int. J. Mol. Sci.">
        <title>Draft Genome of Tanacetum Coccineum: Genomic Comparison of Closely Related Tanacetum-Family Plants.</title>
        <authorList>
            <person name="Yamashiro T."/>
            <person name="Shiraishi A."/>
            <person name="Nakayama K."/>
            <person name="Satake H."/>
        </authorList>
    </citation>
    <scope>NUCLEOTIDE SEQUENCE</scope>
</reference>
<evidence type="ECO:0000313" key="1">
    <source>
        <dbReference type="EMBL" id="GJT88664.1"/>
    </source>
</evidence>
<gene>
    <name evidence="1" type="ORF">Tco_1070381</name>
</gene>
<name>A0ABQ5HML9_9ASTR</name>
<protein>
    <submittedName>
        <fullName evidence="1">Uncharacterized protein</fullName>
    </submittedName>
</protein>